<dbReference type="EMBL" id="FUEG01000002">
    <property type="protein sequence ID" value="SJK99852.1"/>
    <property type="molecule type" value="Genomic_DNA"/>
</dbReference>
<gene>
    <name evidence="1" type="ORF">ARMOST_03163</name>
</gene>
<name>A0A284QTP8_ARMOS</name>
<dbReference type="AlphaFoldDB" id="A0A284QTP8"/>
<dbReference type="STRING" id="47428.A0A284QTP8"/>
<sequence>MAVWQGQLQESLQWENAPLEFQFLYTLIICMDANFCLKNQIVSSFSRDPGLGIGWAYFVPKPTYDAYVLNHMSDKDISTCIGFVALAKADTKFSWGLCFTGVGTVSCAWDEFIMSVGNLQKGERYASMDFIFASTLQNFVMLLLGVISYDIACQWFVNLYKCMNGWPSNLRINRPLKLRPVISKFHEPTHKVKKHHEFSYNLVKGLGNCDCEGPERIWGGHNNLGNSMKTMGPGSCHNMLDDHFGFWNWQKYIRMGKSLICKYKVAIKEHNVQVEEHRGLSANLLAHLVAQWDSLCEVWEDDMFPKTAENPFHVDEEFLSEKEVEKELEEEEEEHKHNGGVIRHAMSADKFLVLGLKLEESQWKVQSVAVKCTNKMLTKHQDTSLADQRNVLHTKLKA</sequence>
<keyword evidence="2" id="KW-1185">Reference proteome</keyword>
<dbReference type="Proteomes" id="UP000219338">
    <property type="component" value="Unassembled WGS sequence"/>
</dbReference>
<dbReference type="Pfam" id="PF18758">
    <property type="entry name" value="KDZ"/>
    <property type="match status" value="1"/>
</dbReference>
<evidence type="ECO:0000313" key="2">
    <source>
        <dbReference type="Proteomes" id="UP000219338"/>
    </source>
</evidence>
<evidence type="ECO:0000313" key="1">
    <source>
        <dbReference type="EMBL" id="SJK99852.1"/>
    </source>
</evidence>
<organism evidence="1 2">
    <name type="scientific">Armillaria ostoyae</name>
    <name type="common">Armillaria root rot fungus</name>
    <dbReference type="NCBI Taxonomy" id="47428"/>
    <lineage>
        <taxon>Eukaryota</taxon>
        <taxon>Fungi</taxon>
        <taxon>Dikarya</taxon>
        <taxon>Basidiomycota</taxon>
        <taxon>Agaricomycotina</taxon>
        <taxon>Agaricomycetes</taxon>
        <taxon>Agaricomycetidae</taxon>
        <taxon>Agaricales</taxon>
        <taxon>Marasmiineae</taxon>
        <taxon>Physalacriaceae</taxon>
        <taxon>Armillaria</taxon>
    </lineage>
</organism>
<protein>
    <recommendedName>
        <fullName evidence="3">CxC2-like cysteine cluster KDZ transposase-associated domain-containing protein</fullName>
    </recommendedName>
</protein>
<evidence type="ECO:0008006" key="3">
    <source>
        <dbReference type="Google" id="ProtNLM"/>
    </source>
</evidence>
<dbReference type="OrthoDB" id="3214502at2759"/>
<reference evidence="2" key="1">
    <citation type="journal article" date="2017" name="Nat. Ecol. Evol.">
        <title>Genome expansion and lineage-specific genetic innovations in the forest pathogenic fungi Armillaria.</title>
        <authorList>
            <person name="Sipos G."/>
            <person name="Prasanna A.N."/>
            <person name="Walter M.C."/>
            <person name="O'Connor E."/>
            <person name="Balint B."/>
            <person name="Krizsan K."/>
            <person name="Kiss B."/>
            <person name="Hess J."/>
            <person name="Varga T."/>
            <person name="Slot J."/>
            <person name="Riley R."/>
            <person name="Boka B."/>
            <person name="Rigling D."/>
            <person name="Barry K."/>
            <person name="Lee J."/>
            <person name="Mihaltcheva S."/>
            <person name="LaButti K."/>
            <person name="Lipzen A."/>
            <person name="Waldron R."/>
            <person name="Moloney N.M."/>
            <person name="Sperisen C."/>
            <person name="Kredics L."/>
            <person name="Vagvoelgyi C."/>
            <person name="Patrignani A."/>
            <person name="Fitzpatrick D."/>
            <person name="Nagy I."/>
            <person name="Doyle S."/>
            <person name="Anderson J.B."/>
            <person name="Grigoriev I.V."/>
            <person name="Gueldener U."/>
            <person name="Muensterkoetter M."/>
            <person name="Nagy L.G."/>
        </authorList>
    </citation>
    <scope>NUCLEOTIDE SEQUENCE [LARGE SCALE GENOMIC DNA]</scope>
    <source>
        <strain evidence="2">C18/9</strain>
    </source>
</reference>
<dbReference type="InterPro" id="IPR040521">
    <property type="entry name" value="KDZ"/>
</dbReference>
<proteinExistence type="predicted"/>
<accession>A0A284QTP8</accession>